<keyword evidence="2 6" id="KW-1003">Cell membrane</keyword>
<dbReference type="EMBL" id="AP028127">
    <property type="protein sequence ID" value="BEH90576.1"/>
    <property type="molecule type" value="Genomic_DNA"/>
</dbReference>
<organism evidence="8 9">
    <name type="scientific">Turicibacter faecis</name>
    <dbReference type="NCBI Taxonomy" id="2963365"/>
    <lineage>
        <taxon>Bacteria</taxon>
        <taxon>Bacillati</taxon>
        <taxon>Bacillota</taxon>
        <taxon>Erysipelotrichia</taxon>
        <taxon>Erysipelotrichales</taxon>
        <taxon>Turicibacteraceae</taxon>
        <taxon>Turicibacter</taxon>
    </lineage>
</organism>
<sequence length="624" mass="70274">MSLFELAFNNCKSNIKSYLMLFISMVFSVIVLCNMQILCHGETMNALREMNPYIMDAIFQIMVVLLTLFILFFTWYASNTFLRKRKKEIGIYLFMGVDIRTISRLYLLENLFLGIFACVLGEGIGALFSKFFQVLVIRLAGFDLDLVYDVRPEALIQTFIIFMVIFLLISIKGMISIQRSQVIELLTANKQEEKTPKIGLIYYVEAIVAILILSYGYYLSTLAGTNARYILPTVLLVLIGTYGVYQGLFPIIFKGLSQNKHFLYRGETILTINNLVYRLRSNYRFYTMVSITIAVTICVLGGAFTMKAVYNEQQSQAFVYPVAAITEEEVEVPDEWLKHEVKLLGLEGIGNGFMSSNQVLLMKQSDFVQLVTENGYKNQLSSLPHKLADHQIIQIERPGTLMSIATPVSEYEIENQVYEVVVNSRVVTLGGGINCQIQVVSDATYESLSPSATPLYFYGMRAETEEEANQRAMALSTLVGTQEASIFNGYSYLASVSWVKLVYAIGAFLFFVVMMATGSIIYMKLYHDGSEDKEKYQVLLKIGVRPSELGQAIVREVVLFYLIPLGVGVLHSYFAISALGDLMTADLTPTFFIAVIVCLVIFTLLCICSIQTFKRLIGIKRSSL</sequence>
<evidence type="ECO:0000256" key="5">
    <source>
        <dbReference type="ARBA" id="ARBA00023136"/>
    </source>
</evidence>
<protein>
    <submittedName>
        <fullName evidence="8">ABC transporter permease</fullName>
    </submittedName>
</protein>
<keyword evidence="3 6" id="KW-0812">Transmembrane</keyword>
<comment type="subcellular location">
    <subcellularLocation>
        <location evidence="1 6">Cell membrane</location>
        <topology evidence="1 6">Multi-pass membrane protein</topology>
    </subcellularLocation>
</comment>
<keyword evidence="9" id="KW-1185">Reference proteome</keyword>
<dbReference type="Proteomes" id="UP001432099">
    <property type="component" value="Chromosome"/>
</dbReference>
<dbReference type="InterPro" id="IPR003838">
    <property type="entry name" value="ABC3_permease_C"/>
</dbReference>
<dbReference type="InterPro" id="IPR052536">
    <property type="entry name" value="ABC-4_Integral_Memb_Prot"/>
</dbReference>
<accession>A0ABN6ZAF4</accession>
<evidence type="ECO:0000256" key="6">
    <source>
        <dbReference type="PIRNR" id="PIRNR018968"/>
    </source>
</evidence>
<dbReference type="Pfam" id="PF02687">
    <property type="entry name" value="FtsX"/>
    <property type="match status" value="1"/>
</dbReference>
<dbReference type="PANTHER" id="PTHR46795:SF3">
    <property type="entry name" value="ABC TRANSPORTER PERMEASE"/>
    <property type="match status" value="1"/>
</dbReference>
<reference evidence="8" key="1">
    <citation type="journal article" date="2024" name="Int. J. Syst. Evol. Microbiol.">
        <title>Turicibacter faecis sp. nov., isolated from faeces of heart failure mouse model.</title>
        <authorList>
            <person name="Imamura Y."/>
            <person name="Motooka D."/>
            <person name="Nakajima Y."/>
            <person name="Ito S."/>
            <person name="Kitakaze M."/>
            <person name="Iida T."/>
            <person name="Nakamura S."/>
        </authorList>
    </citation>
    <scope>NUCLEOTIDE SEQUENCE</scope>
    <source>
        <strain evidence="8">TC023</strain>
    </source>
</reference>
<feature type="transmembrane region" description="Helical" evidence="6">
    <location>
        <begin position="285"/>
        <end position="306"/>
    </location>
</feature>
<dbReference type="InterPro" id="IPR027022">
    <property type="entry name" value="ABC_permease_BceB-typ"/>
</dbReference>
<evidence type="ECO:0000259" key="7">
    <source>
        <dbReference type="Pfam" id="PF02687"/>
    </source>
</evidence>
<dbReference type="RefSeq" id="WP_338617924.1">
    <property type="nucleotide sequence ID" value="NZ_AP028127.1"/>
</dbReference>
<feature type="transmembrane region" description="Helical" evidence="6">
    <location>
        <begin position="111"/>
        <end position="134"/>
    </location>
</feature>
<comment type="similarity">
    <text evidence="6">Belongs to the ABC-4 integral membrane protein family.</text>
</comment>
<evidence type="ECO:0000256" key="4">
    <source>
        <dbReference type="ARBA" id="ARBA00022989"/>
    </source>
</evidence>
<keyword evidence="4 6" id="KW-1133">Transmembrane helix</keyword>
<evidence type="ECO:0000313" key="8">
    <source>
        <dbReference type="EMBL" id="BEH90576.1"/>
    </source>
</evidence>
<feature type="transmembrane region" description="Helical" evidence="6">
    <location>
        <begin position="230"/>
        <end position="253"/>
    </location>
</feature>
<feature type="transmembrane region" description="Helical" evidence="6">
    <location>
        <begin position="18"/>
        <end position="37"/>
    </location>
</feature>
<evidence type="ECO:0000256" key="3">
    <source>
        <dbReference type="ARBA" id="ARBA00022692"/>
    </source>
</evidence>
<feature type="transmembrane region" description="Helical" evidence="6">
    <location>
        <begin position="200"/>
        <end position="218"/>
    </location>
</feature>
<feature type="domain" description="ABC3 transporter permease C-terminal" evidence="7">
    <location>
        <begin position="61"/>
        <end position="171"/>
    </location>
</feature>
<proteinExistence type="inferred from homology"/>
<dbReference type="PIRSF" id="PIRSF018968">
    <property type="entry name" value="ABC_permease_BceB"/>
    <property type="match status" value="1"/>
</dbReference>
<evidence type="ECO:0000313" key="9">
    <source>
        <dbReference type="Proteomes" id="UP001432099"/>
    </source>
</evidence>
<evidence type="ECO:0000256" key="1">
    <source>
        <dbReference type="ARBA" id="ARBA00004651"/>
    </source>
</evidence>
<feature type="transmembrane region" description="Helical" evidence="6">
    <location>
        <begin position="154"/>
        <end position="171"/>
    </location>
</feature>
<keyword evidence="6" id="KW-0813">Transport</keyword>
<feature type="transmembrane region" description="Helical" evidence="6">
    <location>
        <begin position="57"/>
        <end position="77"/>
    </location>
</feature>
<feature type="transmembrane region" description="Helical" evidence="6">
    <location>
        <begin position="501"/>
        <end position="523"/>
    </location>
</feature>
<keyword evidence="5 6" id="KW-0472">Membrane</keyword>
<feature type="transmembrane region" description="Helical" evidence="6">
    <location>
        <begin position="591"/>
        <end position="613"/>
    </location>
</feature>
<name>A0ABN6ZAF4_9FIRM</name>
<gene>
    <name evidence="8" type="ORF">T23_06780</name>
</gene>
<dbReference type="PANTHER" id="PTHR46795">
    <property type="entry name" value="ABC TRANSPORTER PERMEASE-RELATED-RELATED"/>
    <property type="match status" value="1"/>
</dbReference>
<evidence type="ECO:0000256" key="2">
    <source>
        <dbReference type="ARBA" id="ARBA00022475"/>
    </source>
</evidence>
<feature type="transmembrane region" description="Helical" evidence="6">
    <location>
        <begin position="558"/>
        <end position="579"/>
    </location>
</feature>